<sequence length="213" mass="23484">MRPGYPTVLRRGAFTIALFGLLGLVVSMLVSLVQPLKYSSTVRLLVRQDVGTAVDAYTAGRSEERIADNLANVLYTTTFFDQVMGAGFSIDQRYFPSKDYKRRREWGRTVSASVARGSGLMAITAYHPDVKQAEQIARAVAFVLTERAGEYASGGKVDVRLIDAPLNSRWPVKPNLIANGISGLVLGGLFGVGYVLIQADRLRRRHQLIHEEL</sequence>
<dbReference type="PANTHER" id="PTHR32309">
    <property type="entry name" value="TYROSINE-PROTEIN KINASE"/>
    <property type="match status" value="1"/>
</dbReference>
<dbReference type="PANTHER" id="PTHR32309:SF31">
    <property type="entry name" value="CAPSULAR EXOPOLYSACCHARIDE FAMILY"/>
    <property type="match status" value="1"/>
</dbReference>
<name>A0A1F7TNE0_9BACT</name>
<feature type="transmembrane region" description="Helical" evidence="1">
    <location>
        <begin position="176"/>
        <end position="197"/>
    </location>
</feature>
<reference evidence="2 3" key="1">
    <citation type="journal article" date="2016" name="Nat. Commun.">
        <title>Thousands of microbial genomes shed light on interconnected biogeochemical processes in an aquifer system.</title>
        <authorList>
            <person name="Anantharaman K."/>
            <person name="Brown C.T."/>
            <person name="Hug L.A."/>
            <person name="Sharon I."/>
            <person name="Castelle C.J."/>
            <person name="Probst A.J."/>
            <person name="Thomas B.C."/>
            <person name="Singh A."/>
            <person name="Wilkins M.J."/>
            <person name="Karaoz U."/>
            <person name="Brodie E.L."/>
            <person name="Williams K.H."/>
            <person name="Hubbard S.S."/>
            <person name="Banfield J.F."/>
        </authorList>
    </citation>
    <scope>NUCLEOTIDE SEQUENCE [LARGE SCALE GENOMIC DNA]</scope>
</reference>
<organism evidence="2 3">
    <name type="scientific">Candidatus Uhrbacteria bacterium RIFCSPHIGHO2_01_FULL_63_20</name>
    <dbReference type="NCBI Taxonomy" id="1802385"/>
    <lineage>
        <taxon>Bacteria</taxon>
        <taxon>Candidatus Uhriibacteriota</taxon>
    </lineage>
</organism>
<accession>A0A1F7TNE0</accession>
<gene>
    <name evidence="2" type="ORF">A2856_03610</name>
</gene>
<keyword evidence="1" id="KW-0812">Transmembrane</keyword>
<evidence type="ECO:0000313" key="3">
    <source>
        <dbReference type="Proteomes" id="UP000177885"/>
    </source>
</evidence>
<keyword evidence="1" id="KW-1133">Transmembrane helix</keyword>
<feature type="transmembrane region" description="Helical" evidence="1">
    <location>
        <begin position="12"/>
        <end position="33"/>
    </location>
</feature>
<evidence type="ECO:0000313" key="2">
    <source>
        <dbReference type="EMBL" id="OGL67128.1"/>
    </source>
</evidence>
<dbReference type="AlphaFoldDB" id="A0A1F7TNE0"/>
<protein>
    <recommendedName>
        <fullName evidence="4">Polysaccharide chain length determinant N-terminal domain-containing protein</fullName>
    </recommendedName>
</protein>
<evidence type="ECO:0008006" key="4">
    <source>
        <dbReference type="Google" id="ProtNLM"/>
    </source>
</evidence>
<dbReference type="InterPro" id="IPR050445">
    <property type="entry name" value="Bact_polysacc_biosynth/exp"/>
</dbReference>
<dbReference type="Proteomes" id="UP000177885">
    <property type="component" value="Unassembled WGS sequence"/>
</dbReference>
<keyword evidence="1" id="KW-0472">Membrane</keyword>
<proteinExistence type="predicted"/>
<evidence type="ECO:0000256" key="1">
    <source>
        <dbReference type="SAM" id="Phobius"/>
    </source>
</evidence>
<comment type="caution">
    <text evidence="2">The sequence shown here is derived from an EMBL/GenBank/DDBJ whole genome shotgun (WGS) entry which is preliminary data.</text>
</comment>
<dbReference type="EMBL" id="MGDT01000003">
    <property type="protein sequence ID" value="OGL67128.1"/>
    <property type="molecule type" value="Genomic_DNA"/>
</dbReference>
<dbReference type="STRING" id="1802385.A2856_03610"/>